<keyword evidence="1" id="KW-0472">Membrane</keyword>
<feature type="transmembrane region" description="Helical" evidence="1">
    <location>
        <begin position="104"/>
        <end position="123"/>
    </location>
</feature>
<proteinExistence type="predicted"/>
<evidence type="ECO:0000256" key="1">
    <source>
        <dbReference type="SAM" id="Phobius"/>
    </source>
</evidence>
<keyword evidence="1" id="KW-0812">Transmembrane</keyword>
<organism evidence="2 3">
    <name type="scientific">Caproicibacter fermentans</name>
    <dbReference type="NCBI Taxonomy" id="2576756"/>
    <lineage>
        <taxon>Bacteria</taxon>
        <taxon>Bacillati</taxon>
        <taxon>Bacillota</taxon>
        <taxon>Clostridia</taxon>
        <taxon>Eubacteriales</taxon>
        <taxon>Acutalibacteraceae</taxon>
        <taxon>Caproicibacter</taxon>
    </lineage>
</organism>
<dbReference type="Proteomes" id="UP000469440">
    <property type="component" value="Unassembled WGS sequence"/>
</dbReference>
<dbReference type="RefSeq" id="WP_156990248.1">
    <property type="nucleotide sequence ID" value="NZ_VWXL01000047.1"/>
</dbReference>
<dbReference type="AlphaFoldDB" id="A0A6N8HYR6"/>
<accession>A0A6N8HYR6</accession>
<reference evidence="2 3" key="1">
    <citation type="submission" date="2019-09" db="EMBL/GenBank/DDBJ databases">
        <title>Genome sequence of Clostridium sp. EA1.</title>
        <authorList>
            <person name="Poehlein A."/>
            <person name="Bengelsdorf F.R."/>
            <person name="Daniel R."/>
        </authorList>
    </citation>
    <scope>NUCLEOTIDE SEQUENCE [LARGE SCALE GENOMIC DNA]</scope>
    <source>
        <strain evidence="2 3">EA1</strain>
    </source>
</reference>
<gene>
    <name evidence="2" type="ORF">CAFE_15160</name>
</gene>
<keyword evidence="1" id="KW-1133">Transmembrane helix</keyword>
<dbReference type="EMBL" id="VWXL01000047">
    <property type="protein sequence ID" value="MVB10818.1"/>
    <property type="molecule type" value="Genomic_DNA"/>
</dbReference>
<name>A0A6N8HYR6_9FIRM</name>
<dbReference type="OrthoDB" id="2085935at2"/>
<keyword evidence="3" id="KW-1185">Reference proteome</keyword>
<feature type="transmembrane region" description="Helical" evidence="1">
    <location>
        <begin position="66"/>
        <end position="84"/>
    </location>
</feature>
<feature type="transmembrane region" description="Helical" evidence="1">
    <location>
        <begin position="36"/>
        <end position="54"/>
    </location>
</feature>
<evidence type="ECO:0000313" key="2">
    <source>
        <dbReference type="EMBL" id="MVB10818.1"/>
    </source>
</evidence>
<sequence>MNQTAKCIALIISILYHVAFIFVWSGELALQLNAPFLWLFLLLGVFVLIETYKVVPDSMNQNKKQFVIAILVSIVLLFIVSGIAETITGKAFSYPKGRWIDRIYFLFIPEALLGIYNSIKSIIHIKRNDS</sequence>
<comment type="caution">
    <text evidence="2">The sequence shown here is derived from an EMBL/GenBank/DDBJ whole genome shotgun (WGS) entry which is preliminary data.</text>
</comment>
<protein>
    <submittedName>
        <fullName evidence="2">Uncharacterized protein</fullName>
    </submittedName>
</protein>
<feature type="transmembrane region" description="Helical" evidence="1">
    <location>
        <begin position="7"/>
        <end position="24"/>
    </location>
</feature>
<evidence type="ECO:0000313" key="3">
    <source>
        <dbReference type="Proteomes" id="UP000469440"/>
    </source>
</evidence>